<evidence type="ECO:0000259" key="7">
    <source>
        <dbReference type="Pfam" id="PF01266"/>
    </source>
</evidence>
<dbReference type="Proteomes" id="UP001219933">
    <property type="component" value="Chromosome 1"/>
</dbReference>
<gene>
    <name evidence="8" type="ORF">MCUN1_000847</name>
</gene>
<name>A0AAF0J612_9BASI</name>
<evidence type="ECO:0000256" key="5">
    <source>
        <dbReference type="ARBA" id="ARBA00023002"/>
    </source>
</evidence>
<dbReference type="PANTHER" id="PTHR11530">
    <property type="entry name" value="D-AMINO ACID OXIDASE"/>
    <property type="match status" value="1"/>
</dbReference>
<evidence type="ECO:0000256" key="1">
    <source>
        <dbReference type="ARBA" id="ARBA00001974"/>
    </source>
</evidence>
<dbReference type="InterPro" id="IPR023209">
    <property type="entry name" value="DAO"/>
</dbReference>
<keyword evidence="4 6" id="KW-0274">FAD</keyword>
<keyword evidence="9" id="KW-1185">Reference proteome</keyword>
<comment type="cofactor">
    <cofactor evidence="1 6">
        <name>FAD</name>
        <dbReference type="ChEBI" id="CHEBI:57692"/>
    </cofactor>
</comment>
<reference evidence="8" key="1">
    <citation type="submission" date="2023-03" db="EMBL/GenBank/DDBJ databases">
        <title>Mating type loci evolution in Malassezia.</title>
        <authorList>
            <person name="Coelho M.A."/>
        </authorList>
    </citation>
    <scope>NUCLEOTIDE SEQUENCE</scope>
    <source>
        <strain evidence="8">CBS 11721</strain>
    </source>
</reference>
<feature type="domain" description="FAD dependent oxidoreductase" evidence="7">
    <location>
        <begin position="10"/>
        <end position="357"/>
    </location>
</feature>
<dbReference type="PIRSF" id="PIRSF000189">
    <property type="entry name" value="D-aa_oxidase"/>
    <property type="match status" value="1"/>
</dbReference>
<keyword evidence="3" id="KW-0285">Flavoprotein</keyword>
<dbReference type="Gene3D" id="3.30.9.10">
    <property type="entry name" value="D-Amino Acid Oxidase, subunit A, domain 2"/>
    <property type="match status" value="1"/>
</dbReference>
<proteinExistence type="inferred from homology"/>
<feature type="binding site" evidence="6">
    <location>
        <position position="165"/>
    </location>
    <ligand>
        <name>FAD</name>
        <dbReference type="ChEBI" id="CHEBI:57692"/>
    </ligand>
</feature>
<dbReference type="PANTHER" id="PTHR11530:SF30">
    <property type="entry name" value="FAD DEPENDENT OXIDOREDUCTASE DOMAIN-CONTAINING PROTEIN"/>
    <property type="match status" value="1"/>
</dbReference>
<accession>A0AAF0J612</accession>
<dbReference type="InterPro" id="IPR006076">
    <property type="entry name" value="FAD-dep_OxRdtase"/>
</dbReference>
<protein>
    <submittedName>
        <fullName evidence="8">D-amino-acid oxidase</fullName>
        <ecNumber evidence="8">1.4.3.3</ecNumber>
    </submittedName>
</protein>
<dbReference type="EC" id="1.4.3.3" evidence="8"/>
<dbReference type="SUPFAM" id="SSF51971">
    <property type="entry name" value="Nucleotide-binding domain"/>
    <property type="match status" value="1"/>
</dbReference>
<feature type="binding site" evidence="6">
    <location>
        <position position="237"/>
    </location>
    <ligand>
        <name>D-dopa</name>
        <dbReference type="ChEBI" id="CHEBI:149689"/>
    </ligand>
</feature>
<dbReference type="SUPFAM" id="SSF54373">
    <property type="entry name" value="FAD-linked reductases, C-terminal domain"/>
    <property type="match status" value="1"/>
</dbReference>
<evidence type="ECO:0000256" key="6">
    <source>
        <dbReference type="PIRSR" id="PIRSR000189-1"/>
    </source>
</evidence>
<dbReference type="GO" id="GO:0003884">
    <property type="term" value="F:D-amino-acid oxidase activity"/>
    <property type="evidence" value="ECO:0007669"/>
    <property type="project" value="UniProtKB-EC"/>
</dbReference>
<dbReference type="Gene3D" id="3.40.50.720">
    <property type="entry name" value="NAD(P)-binding Rossmann-like Domain"/>
    <property type="match status" value="1"/>
</dbReference>
<dbReference type="GO" id="GO:0019478">
    <property type="term" value="P:D-amino acid catabolic process"/>
    <property type="evidence" value="ECO:0007669"/>
    <property type="project" value="TreeGrafter"/>
</dbReference>
<dbReference type="GO" id="GO:0071949">
    <property type="term" value="F:FAD binding"/>
    <property type="evidence" value="ECO:0007669"/>
    <property type="project" value="InterPro"/>
</dbReference>
<dbReference type="Pfam" id="PF01266">
    <property type="entry name" value="DAO"/>
    <property type="match status" value="1"/>
</dbReference>
<evidence type="ECO:0000256" key="3">
    <source>
        <dbReference type="ARBA" id="ARBA00022630"/>
    </source>
</evidence>
<comment type="similarity">
    <text evidence="2">Belongs to the DAMOX/DASOX family.</text>
</comment>
<evidence type="ECO:0000313" key="8">
    <source>
        <dbReference type="EMBL" id="WFD34019.1"/>
    </source>
</evidence>
<feature type="binding site" evidence="6">
    <location>
        <position position="188"/>
    </location>
    <ligand>
        <name>FAD</name>
        <dbReference type="ChEBI" id="CHEBI:57692"/>
    </ligand>
</feature>
<dbReference type="EMBL" id="CP119877">
    <property type="protein sequence ID" value="WFD34019.1"/>
    <property type="molecule type" value="Genomic_DNA"/>
</dbReference>
<organism evidence="8 9">
    <name type="scientific">Malassezia cuniculi</name>
    <dbReference type="NCBI Taxonomy" id="948313"/>
    <lineage>
        <taxon>Eukaryota</taxon>
        <taxon>Fungi</taxon>
        <taxon>Dikarya</taxon>
        <taxon>Basidiomycota</taxon>
        <taxon>Ustilaginomycotina</taxon>
        <taxon>Malasseziomycetes</taxon>
        <taxon>Malasseziales</taxon>
        <taxon>Malasseziaceae</taxon>
        <taxon>Malassezia</taxon>
    </lineage>
</organism>
<evidence type="ECO:0000256" key="4">
    <source>
        <dbReference type="ARBA" id="ARBA00022827"/>
    </source>
</evidence>
<evidence type="ECO:0000313" key="9">
    <source>
        <dbReference type="Proteomes" id="UP001219933"/>
    </source>
</evidence>
<dbReference type="AlphaFoldDB" id="A0AAF0J612"/>
<dbReference type="GO" id="GO:0005737">
    <property type="term" value="C:cytoplasm"/>
    <property type="evidence" value="ECO:0007669"/>
    <property type="project" value="TreeGrafter"/>
</dbReference>
<keyword evidence="5 8" id="KW-0560">Oxidoreductase</keyword>
<evidence type="ECO:0000256" key="2">
    <source>
        <dbReference type="ARBA" id="ARBA00006730"/>
    </source>
</evidence>
<sequence>MSQPHAIVIVLGLTSALELRKKGIRVTILARDLPSDIYSQSFASPWAGANWCSFAVNDLDMRRREEYTFKEFAKLAKELGPDIVAFMPFVQMHDKPNDYDTFWYGKCCGGMRMVENHPLARPEAPYAYEFRSLCLSVPNYTKWLVAKLQGEMPEPAGPPVKFARVTTLESLEAAAHMVRGVSFIVNATGLGSQDLGDVKDKSVYPIRGQTVLVNAPRFRDPNVARCVNFMNGSQTVYVIPRALTGHVILGGTFDANVSNPMLPDPKVTERILKDAVACVPELLPEGVDPKDPEAWRKVSIVRVNIGIRPARKGGARVELDSVPVKVGGRPVGVIHAYGIGPAGYQTSYGIAAEVVDLAEQWLARGRARGRARL</sequence>